<sequence>MLVSLQIGFAMSLMVSGLIFCVLMLFPAEFRAEEVIHIRHYHLQPRHGFALKLLELVLEKNGAPYRIEAVQSPEVLTEGRVEKMVVNGELDMLFISTSAERERTMIPIKVPIYRGLLGLRLLLITPENNEKFKNITTLKQLKPYVAGHNPHWSDFHVFKENGLRVVSSTNYQLLFEMLKHGRFDYFSRGVNEVWGELALHSDDLIIADNIMLFYQHPVYFFVSKHRPDLAAVLEQGLAKATEDGSYRALFDRYYADTLKKANLNNRTMIFLNNTAVPVGTAPIDTSWWLTP</sequence>
<accession>A0ABV9JKX8</accession>
<dbReference type="Gene3D" id="3.40.190.10">
    <property type="entry name" value="Periplasmic binding protein-like II"/>
    <property type="match status" value="2"/>
</dbReference>
<keyword evidence="2" id="KW-1185">Reference proteome</keyword>
<dbReference type="EMBL" id="JBHSGB010000006">
    <property type="protein sequence ID" value="MFC4654911.1"/>
    <property type="molecule type" value="Genomic_DNA"/>
</dbReference>
<protein>
    <submittedName>
        <fullName evidence="1">Substrate-binding periplasmic protein</fullName>
    </submittedName>
</protein>
<name>A0ABV9JKX8_9GAMM</name>
<evidence type="ECO:0000313" key="1">
    <source>
        <dbReference type="EMBL" id="MFC4654911.1"/>
    </source>
</evidence>
<dbReference type="RefSeq" id="WP_377333083.1">
    <property type="nucleotide sequence ID" value="NZ_JBHSGB010000006.1"/>
</dbReference>
<dbReference type="SUPFAM" id="SSF53850">
    <property type="entry name" value="Periplasmic binding protein-like II"/>
    <property type="match status" value="1"/>
</dbReference>
<reference evidence="2" key="1">
    <citation type="journal article" date="2019" name="Int. J. Syst. Evol. Microbiol.">
        <title>The Global Catalogue of Microorganisms (GCM) 10K type strain sequencing project: providing services to taxonomists for standard genome sequencing and annotation.</title>
        <authorList>
            <consortium name="The Broad Institute Genomics Platform"/>
            <consortium name="The Broad Institute Genome Sequencing Center for Infectious Disease"/>
            <person name="Wu L."/>
            <person name="Ma J."/>
        </authorList>
    </citation>
    <scope>NUCLEOTIDE SEQUENCE [LARGE SCALE GENOMIC DNA]</scope>
    <source>
        <strain evidence="2">DT28</strain>
    </source>
</reference>
<proteinExistence type="predicted"/>
<comment type="caution">
    <text evidence="1">The sequence shown here is derived from an EMBL/GenBank/DDBJ whole genome shotgun (WGS) entry which is preliminary data.</text>
</comment>
<evidence type="ECO:0000313" key="2">
    <source>
        <dbReference type="Proteomes" id="UP001595962"/>
    </source>
</evidence>
<organism evidence="1 2">
    <name type="scientific">Rheinheimera marina</name>
    <dbReference type="NCBI Taxonomy" id="1774958"/>
    <lineage>
        <taxon>Bacteria</taxon>
        <taxon>Pseudomonadati</taxon>
        <taxon>Pseudomonadota</taxon>
        <taxon>Gammaproteobacteria</taxon>
        <taxon>Chromatiales</taxon>
        <taxon>Chromatiaceae</taxon>
        <taxon>Rheinheimera</taxon>
    </lineage>
</organism>
<gene>
    <name evidence="1" type="ORF">ACFO3I_07790</name>
</gene>
<dbReference type="Proteomes" id="UP001595962">
    <property type="component" value="Unassembled WGS sequence"/>
</dbReference>